<name>A0A2Z3GXN0_9BACT</name>
<feature type="region of interest" description="Disordered" evidence="1">
    <location>
        <begin position="1"/>
        <end position="21"/>
    </location>
</feature>
<gene>
    <name evidence="2" type="ORF">C1280_14880</name>
</gene>
<evidence type="ECO:0000313" key="3">
    <source>
        <dbReference type="Proteomes" id="UP000245802"/>
    </source>
</evidence>
<evidence type="ECO:0000313" key="2">
    <source>
        <dbReference type="EMBL" id="AWM38148.1"/>
    </source>
</evidence>
<dbReference type="EMBL" id="CP025958">
    <property type="protein sequence ID" value="AWM38148.1"/>
    <property type="molecule type" value="Genomic_DNA"/>
</dbReference>
<protein>
    <submittedName>
        <fullName evidence="2">Uncharacterized protein</fullName>
    </submittedName>
</protein>
<organism evidence="2 3">
    <name type="scientific">Gemmata obscuriglobus</name>
    <dbReference type="NCBI Taxonomy" id="114"/>
    <lineage>
        <taxon>Bacteria</taxon>
        <taxon>Pseudomonadati</taxon>
        <taxon>Planctomycetota</taxon>
        <taxon>Planctomycetia</taxon>
        <taxon>Gemmatales</taxon>
        <taxon>Gemmataceae</taxon>
        <taxon>Gemmata</taxon>
    </lineage>
</organism>
<keyword evidence="3" id="KW-1185">Reference proteome</keyword>
<dbReference type="Proteomes" id="UP000245802">
    <property type="component" value="Chromosome"/>
</dbReference>
<evidence type="ECO:0000256" key="1">
    <source>
        <dbReference type="SAM" id="MobiDB-lite"/>
    </source>
</evidence>
<dbReference type="KEGG" id="gog:C1280_14880"/>
<reference evidence="2 3" key="1">
    <citation type="submission" date="2018-01" db="EMBL/GenBank/DDBJ databases">
        <title>G. obscuriglobus.</title>
        <authorList>
            <person name="Franke J."/>
            <person name="Blomberg W."/>
            <person name="Selmecki A."/>
        </authorList>
    </citation>
    <scope>NUCLEOTIDE SEQUENCE [LARGE SCALE GENOMIC DNA]</scope>
    <source>
        <strain evidence="2 3">DSM 5831</strain>
    </source>
</reference>
<accession>A0A2Z3GXN0</accession>
<dbReference type="AlphaFoldDB" id="A0A2Z3GXN0"/>
<sequence length="68" mass="7226">MCRWSGLRGTATADEEPNPALHLTPPADSGRIAHPMMAVQVSFLFGHRGLACERATAATPCRGVARLP</sequence>
<proteinExistence type="predicted"/>